<feature type="region of interest" description="Disordered" evidence="1">
    <location>
        <begin position="610"/>
        <end position="629"/>
    </location>
</feature>
<accession>A0A6J4PYD2</accession>
<reference evidence="4" key="1">
    <citation type="submission" date="2020-02" db="EMBL/GenBank/DDBJ databases">
        <authorList>
            <person name="Meier V. D."/>
        </authorList>
    </citation>
    <scope>NUCLEOTIDE SEQUENCE</scope>
    <source>
        <strain evidence="4">AVDCRST_MAG74</strain>
    </source>
</reference>
<feature type="domain" description="Penicillin-binding protein transpeptidase" evidence="3">
    <location>
        <begin position="234"/>
        <end position="599"/>
    </location>
</feature>
<dbReference type="SUPFAM" id="SSF56601">
    <property type="entry name" value="beta-lactamase/transpeptidase-like"/>
    <property type="match status" value="1"/>
</dbReference>
<keyword evidence="2" id="KW-0812">Transmembrane</keyword>
<name>A0A6J4PYD2_9BACT</name>
<gene>
    <name evidence="4" type="ORF">AVDCRST_MAG74-3489</name>
</gene>
<sequence length="629" mass="70049">MLLFLLQFDWEKLRPENLFGGQVLERTPAGLSIVYLIGIAVLILFLLLGFLKNFRRRRFAFEENLPEEVSRKLTTTLANRSLRIWQFVFVFLALFVYGFHVYWTYFADESNEQFQALSYKDLRNRRTNAARLRGWMLDRSGNLGSALAYYKLDSDGDINRTFALEKEMAHLLGTERGTPGLERALYRQEADATPEAWEVLTRIKRPADEQRDVKITIDRDLQAFLAEQLKDKKGAIVVLNPQTGDVLAMYSNPSFNLREAQTLEDFLKLEGDKRNKPFLNRATREYYVPGSTFKTFTMTSAFRAGKQNTTFNSTPEGFIPFRGSRSITDANGGCEPPFGCTTLNIMQAYEASSNQYFAQMAVDLGKERIRETAGAFSILAVEAPEDALSAGFFPGIWNASNSRISNALAPQQSTIVTGKDISAYDVGLEGMGQGYAGQMTPFQMALIAAAPANLEGKLMKPKIEADLPPQMFSQVVSPQQAAQMREIMALVTEGSGGTATRVFANVRAAGIRSGGKTGTAEKQAPVYDERTGKLKTVKKKRRNDKGETIEYDAPVMYERTDSWYISIAPLEKPQLAIAVVVEGGGYGAAVSAPIAARVIMKARDLGLLGEQYKPKAQVPPPTPRTRNRR</sequence>
<organism evidence="4">
    <name type="scientific">uncultured Pyrinomonadaceae bacterium</name>
    <dbReference type="NCBI Taxonomy" id="2283094"/>
    <lineage>
        <taxon>Bacteria</taxon>
        <taxon>Pseudomonadati</taxon>
        <taxon>Acidobacteriota</taxon>
        <taxon>Blastocatellia</taxon>
        <taxon>Blastocatellales</taxon>
        <taxon>Pyrinomonadaceae</taxon>
        <taxon>environmental samples</taxon>
    </lineage>
</organism>
<dbReference type="GO" id="GO:0071972">
    <property type="term" value="F:peptidoglycan L,D-transpeptidase activity"/>
    <property type="evidence" value="ECO:0007669"/>
    <property type="project" value="TreeGrafter"/>
</dbReference>
<dbReference type="GO" id="GO:0009002">
    <property type="term" value="F:serine-type D-Ala-D-Ala carboxypeptidase activity"/>
    <property type="evidence" value="ECO:0007669"/>
    <property type="project" value="UniProtKB-EC"/>
</dbReference>
<keyword evidence="2" id="KW-1133">Transmembrane helix</keyword>
<feature type="transmembrane region" description="Helical" evidence="2">
    <location>
        <begin position="33"/>
        <end position="51"/>
    </location>
</feature>
<dbReference type="InterPro" id="IPR001460">
    <property type="entry name" value="PCN-bd_Tpept"/>
</dbReference>
<dbReference type="InterPro" id="IPR012338">
    <property type="entry name" value="Beta-lactam/transpept-like"/>
</dbReference>
<dbReference type="InterPro" id="IPR050515">
    <property type="entry name" value="Beta-lactam/transpept"/>
</dbReference>
<keyword evidence="4" id="KW-0645">Protease</keyword>
<protein>
    <submittedName>
        <fullName evidence="4">Peptidoglycan D,D-transpeptidase MrdA</fullName>
        <ecNumber evidence="4">3.4.16.4</ecNumber>
    </submittedName>
</protein>
<proteinExistence type="predicted"/>
<dbReference type="GO" id="GO:0071555">
    <property type="term" value="P:cell wall organization"/>
    <property type="evidence" value="ECO:0007669"/>
    <property type="project" value="TreeGrafter"/>
</dbReference>
<evidence type="ECO:0000313" key="4">
    <source>
        <dbReference type="EMBL" id="CAA9428108.1"/>
    </source>
</evidence>
<dbReference type="AlphaFoldDB" id="A0A6J4PYD2"/>
<dbReference type="GO" id="GO:0008658">
    <property type="term" value="F:penicillin binding"/>
    <property type="evidence" value="ECO:0007669"/>
    <property type="project" value="InterPro"/>
</dbReference>
<dbReference type="EMBL" id="CADCUR010000296">
    <property type="protein sequence ID" value="CAA9428108.1"/>
    <property type="molecule type" value="Genomic_DNA"/>
</dbReference>
<evidence type="ECO:0000259" key="3">
    <source>
        <dbReference type="Pfam" id="PF00905"/>
    </source>
</evidence>
<keyword evidence="4" id="KW-0121">Carboxypeptidase</keyword>
<dbReference type="PANTHER" id="PTHR30627:SF24">
    <property type="entry name" value="PENICILLIN-BINDING PROTEIN 4B"/>
    <property type="match status" value="1"/>
</dbReference>
<keyword evidence="4" id="KW-0378">Hydrolase</keyword>
<dbReference type="Gene3D" id="3.40.710.10">
    <property type="entry name" value="DD-peptidase/beta-lactamase superfamily"/>
    <property type="match status" value="1"/>
</dbReference>
<keyword evidence="2" id="KW-0472">Membrane</keyword>
<dbReference type="GO" id="GO:0005886">
    <property type="term" value="C:plasma membrane"/>
    <property type="evidence" value="ECO:0007669"/>
    <property type="project" value="TreeGrafter"/>
</dbReference>
<dbReference type="Pfam" id="PF00905">
    <property type="entry name" value="Transpeptidase"/>
    <property type="match status" value="1"/>
</dbReference>
<dbReference type="PANTHER" id="PTHR30627">
    <property type="entry name" value="PEPTIDOGLYCAN D,D-TRANSPEPTIDASE"/>
    <property type="match status" value="1"/>
</dbReference>
<evidence type="ECO:0000256" key="2">
    <source>
        <dbReference type="SAM" id="Phobius"/>
    </source>
</evidence>
<evidence type="ECO:0000256" key="1">
    <source>
        <dbReference type="SAM" id="MobiDB-lite"/>
    </source>
</evidence>
<feature type="transmembrane region" description="Helical" evidence="2">
    <location>
        <begin position="84"/>
        <end position="105"/>
    </location>
</feature>
<dbReference type="EC" id="3.4.16.4" evidence="4"/>